<dbReference type="AlphaFoldDB" id="A0A1H6FE70"/>
<keyword evidence="3" id="KW-1185">Reference proteome</keyword>
<protein>
    <recommendedName>
        <fullName evidence="1">DUF7931 domain-containing protein</fullName>
    </recommendedName>
</protein>
<name>A0A1H6FE70_9GAMM</name>
<dbReference type="RefSeq" id="WP_103920974.1">
    <property type="nucleotide sequence ID" value="NZ_FMSV02000528.1"/>
</dbReference>
<proteinExistence type="predicted"/>
<dbReference type="OrthoDB" id="5625304at2"/>
<organism evidence="2 3">
    <name type="scientific">Candidatus Venteria ishoeyi</name>
    <dbReference type="NCBI Taxonomy" id="1899563"/>
    <lineage>
        <taxon>Bacteria</taxon>
        <taxon>Pseudomonadati</taxon>
        <taxon>Pseudomonadota</taxon>
        <taxon>Gammaproteobacteria</taxon>
        <taxon>Thiotrichales</taxon>
        <taxon>Thiotrichaceae</taxon>
        <taxon>Venteria</taxon>
    </lineage>
</organism>
<feature type="domain" description="DUF7931" evidence="1">
    <location>
        <begin position="23"/>
        <end position="168"/>
    </location>
</feature>
<dbReference type="EMBL" id="FMSV02000528">
    <property type="protein sequence ID" value="SEH07314.1"/>
    <property type="molecule type" value="Genomic_DNA"/>
</dbReference>
<evidence type="ECO:0000313" key="2">
    <source>
        <dbReference type="EMBL" id="SEH07314.1"/>
    </source>
</evidence>
<evidence type="ECO:0000259" key="1">
    <source>
        <dbReference type="Pfam" id="PF25559"/>
    </source>
</evidence>
<dbReference type="Proteomes" id="UP000236724">
    <property type="component" value="Unassembled WGS sequence"/>
</dbReference>
<accession>A0A1H6FE70</accession>
<evidence type="ECO:0000313" key="3">
    <source>
        <dbReference type="Proteomes" id="UP000236724"/>
    </source>
</evidence>
<dbReference type="InterPro" id="IPR057691">
    <property type="entry name" value="DUF7931"/>
</dbReference>
<sequence length="170" mass="19983">MDTLQEHHLGETPLPIMCDDPDQGPQIAAHMIGQTEHYLDILSYDFEPFLYHNELCFEAFETLALSSRHSRIRVLIYEPRQVAQRGHSILTLGQRLSSRFQFRRPAELTQRYPDSFLIADNIGIIHRPYQDSRNFSANFQDGELARELGSRFQRLWDEAEDDPWLRRLVL</sequence>
<reference evidence="2 3" key="1">
    <citation type="submission" date="2016-10" db="EMBL/GenBank/DDBJ databases">
        <authorList>
            <person name="de Groot N.N."/>
        </authorList>
    </citation>
    <scope>NUCLEOTIDE SEQUENCE [LARGE SCALE GENOMIC DNA]</scope>
    <source>
        <strain evidence="2">MBHS1</strain>
    </source>
</reference>
<dbReference type="Pfam" id="PF25559">
    <property type="entry name" value="DUF7931"/>
    <property type="match status" value="1"/>
</dbReference>
<gene>
    <name evidence="2" type="ORF">MBHS_03189</name>
</gene>